<sequence length="529" mass="62578">MYKAGIYCRLSIEERDKESECSNSIRSQILIAEDYIAGQENVEKVKVYADDGASGSNFDRTEFRRMLADIELGVINMVILKDVSRLGREHIDTNYYLGKYFPEKKIRVVSILDHYDSDISTYDELLEIKILLNDMYLRDTSKKIRTTIRAKRTMGEYTPKEPPFGYVKSKTVHNHLEVDRWAAGIVRRIYSMYLNGSGGTVISRTLNEEQIPCPAKYKKEVLQSGYAWTVGKGLWTPSTVRGILNNPVYTGAVVVRKFDKPSYKLNYRKKIPVEELELIENAHEAIISKEDFAQVQQIRKEHRVPYFDKNKEPHKYAGLLFCGKCKTVMRKRYLASHNGYDGYECGFHQKMGQHYCELNFISFEKLDELVAFAVNQQISRTKKELEELEWQMKEKRPETENEITRLTAKMERTVQYRKKAYEQYMDEVLSKEEYLELREMYDREREQYQKELQELQDKENEKRAKLQDAVKWLSHFCRGRITEKELTREVLQELIEKIYVYPDQQIDIYFRFRKSDSPGEERTEKEEVI</sequence>
<dbReference type="GO" id="GO:0000150">
    <property type="term" value="F:DNA strand exchange activity"/>
    <property type="evidence" value="ECO:0007669"/>
    <property type="project" value="InterPro"/>
</dbReference>
<dbReference type="InterPro" id="IPR036162">
    <property type="entry name" value="Resolvase-like_N_sf"/>
</dbReference>
<reference evidence="4" key="1">
    <citation type="journal article" date="2021" name="PeerJ">
        <title>Extensive microbial diversity within the chicken gut microbiome revealed by metagenomics and culture.</title>
        <authorList>
            <person name="Gilroy R."/>
            <person name="Ravi A."/>
            <person name="Getino M."/>
            <person name="Pursley I."/>
            <person name="Horton D.L."/>
            <person name="Alikhan N.F."/>
            <person name="Baker D."/>
            <person name="Gharbi K."/>
            <person name="Hall N."/>
            <person name="Watson M."/>
            <person name="Adriaenssens E.M."/>
            <person name="Foster-Nyarko E."/>
            <person name="Jarju S."/>
            <person name="Secka A."/>
            <person name="Antonio M."/>
            <person name="Oren A."/>
            <person name="Chaudhuri R.R."/>
            <person name="La Ragione R."/>
            <person name="Hildebrand F."/>
            <person name="Pallen M.J."/>
        </authorList>
    </citation>
    <scope>NUCLEOTIDE SEQUENCE</scope>
    <source>
        <strain evidence="4">CHK196-7946</strain>
    </source>
</reference>
<dbReference type="Pfam" id="PF07508">
    <property type="entry name" value="Recombinase"/>
    <property type="match status" value="1"/>
</dbReference>
<dbReference type="PANTHER" id="PTHR30461">
    <property type="entry name" value="DNA-INVERTASE FROM LAMBDOID PROPHAGE"/>
    <property type="match status" value="1"/>
</dbReference>
<protein>
    <submittedName>
        <fullName evidence="4">Recombinase family protein</fullName>
    </submittedName>
</protein>
<feature type="domain" description="Resolvase/invertase-type recombinase catalytic" evidence="2">
    <location>
        <begin position="3"/>
        <end position="155"/>
    </location>
</feature>
<name>A0A9D2TKJ9_9FIRM</name>
<accession>A0A9D2TKJ9</accession>
<dbReference type="InterPro" id="IPR025827">
    <property type="entry name" value="Zn_ribbon_recom_dom"/>
</dbReference>
<keyword evidence="1" id="KW-0175">Coiled coil</keyword>
<feature type="domain" description="Recombinase" evidence="3">
    <location>
        <begin position="163"/>
        <end position="305"/>
    </location>
</feature>
<dbReference type="InterPro" id="IPR006119">
    <property type="entry name" value="Resolv_N"/>
</dbReference>
<dbReference type="Gene3D" id="3.90.1750.20">
    <property type="entry name" value="Putative Large Serine Recombinase, Chain B, Domain 2"/>
    <property type="match status" value="1"/>
</dbReference>
<evidence type="ECO:0000313" key="5">
    <source>
        <dbReference type="Proteomes" id="UP000823902"/>
    </source>
</evidence>
<evidence type="ECO:0000256" key="1">
    <source>
        <dbReference type="SAM" id="Coils"/>
    </source>
</evidence>
<feature type="coiled-coil region" evidence="1">
    <location>
        <begin position="431"/>
        <end position="469"/>
    </location>
</feature>
<dbReference type="Pfam" id="PF00239">
    <property type="entry name" value="Resolvase"/>
    <property type="match status" value="1"/>
</dbReference>
<dbReference type="AlphaFoldDB" id="A0A9D2TKJ9"/>
<reference evidence="4" key="2">
    <citation type="submission" date="2021-04" db="EMBL/GenBank/DDBJ databases">
        <authorList>
            <person name="Gilroy R."/>
        </authorList>
    </citation>
    <scope>NUCLEOTIDE SEQUENCE</scope>
    <source>
        <strain evidence="4">CHK196-7946</strain>
    </source>
</reference>
<dbReference type="PANTHER" id="PTHR30461:SF23">
    <property type="entry name" value="DNA RECOMBINASE-RELATED"/>
    <property type="match status" value="1"/>
</dbReference>
<evidence type="ECO:0000259" key="2">
    <source>
        <dbReference type="PROSITE" id="PS51736"/>
    </source>
</evidence>
<dbReference type="InterPro" id="IPR011109">
    <property type="entry name" value="DNA_bind_recombinase_dom"/>
</dbReference>
<dbReference type="SUPFAM" id="SSF53041">
    <property type="entry name" value="Resolvase-like"/>
    <property type="match status" value="1"/>
</dbReference>
<dbReference type="PROSITE" id="PS51736">
    <property type="entry name" value="RECOMBINASES_3"/>
    <property type="match status" value="1"/>
</dbReference>
<dbReference type="Gene3D" id="3.40.50.1390">
    <property type="entry name" value="Resolvase, N-terminal catalytic domain"/>
    <property type="match status" value="1"/>
</dbReference>
<gene>
    <name evidence="4" type="ORF">H9697_02040</name>
</gene>
<dbReference type="Pfam" id="PF13408">
    <property type="entry name" value="Zn_ribbon_recom"/>
    <property type="match status" value="1"/>
</dbReference>
<dbReference type="InterPro" id="IPR050639">
    <property type="entry name" value="SSR_resolvase"/>
</dbReference>
<evidence type="ECO:0000259" key="3">
    <source>
        <dbReference type="PROSITE" id="PS51737"/>
    </source>
</evidence>
<dbReference type="GO" id="GO:0003677">
    <property type="term" value="F:DNA binding"/>
    <property type="evidence" value="ECO:0007669"/>
    <property type="project" value="InterPro"/>
</dbReference>
<dbReference type="InterPro" id="IPR038109">
    <property type="entry name" value="DNA_bind_recomb_sf"/>
</dbReference>
<evidence type="ECO:0000313" key="4">
    <source>
        <dbReference type="EMBL" id="HJC73720.1"/>
    </source>
</evidence>
<dbReference type="Proteomes" id="UP000823902">
    <property type="component" value="Unassembled WGS sequence"/>
</dbReference>
<proteinExistence type="predicted"/>
<comment type="caution">
    <text evidence="4">The sequence shown here is derived from an EMBL/GenBank/DDBJ whole genome shotgun (WGS) entry which is preliminary data.</text>
</comment>
<dbReference type="PROSITE" id="PS51737">
    <property type="entry name" value="RECOMBINASE_DNA_BIND"/>
    <property type="match status" value="1"/>
</dbReference>
<organism evidence="4 5">
    <name type="scientific">Candidatus Mediterraneibacter faecavium</name>
    <dbReference type="NCBI Taxonomy" id="2838668"/>
    <lineage>
        <taxon>Bacteria</taxon>
        <taxon>Bacillati</taxon>
        <taxon>Bacillota</taxon>
        <taxon>Clostridia</taxon>
        <taxon>Lachnospirales</taxon>
        <taxon>Lachnospiraceae</taxon>
        <taxon>Mediterraneibacter</taxon>
    </lineage>
</organism>
<dbReference type="EMBL" id="DWVY01000007">
    <property type="protein sequence ID" value="HJC73720.1"/>
    <property type="molecule type" value="Genomic_DNA"/>
</dbReference>
<dbReference type="SMART" id="SM00857">
    <property type="entry name" value="Resolvase"/>
    <property type="match status" value="1"/>
</dbReference>